<dbReference type="GO" id="GO:0005737">
    <property type="term" value="C:cytoplasm"/>
    <property type="evidence" value="ECO:0007669"/>
    <property type="project" value="TreeGrafter"/>
</dbReference>
<evidence type="ECO:0000256" key="2">
    <source>
        <dbReference type="ARBA" id="ARBA00011643"/>
    </source>
</evidence>
<dbReference type="Proteomes" id="UP000316008">
    <property type="component" value="Unassembled WGS sequence"/>
</dbReference>
<dbReference type="RefSeq" id="WP_144333312.1">
    <property type="nucleotide sequence ID" value="NZ_VLPL01000005.1"/>
</dbReference>
<proteinExistence type="inferred from homology"/>
<dbReference type="Gene3D" id="3.30.70.120">
    <property type="match status" value="1"/>
</dbReference>
<evidence type="ECO:0000256" key="4">
    <source>
        <dbReference type="ARBA" id="ARBA00022723"/>
    </source>
</evidence>
<name>A0A556MR16_9FLAO</name>
<feature type="binding site" evidence="6">
    <location>
        <position position="103"/>
    </location>
    <ligand>
        <name>a divalent metal cation</name>
        <dbReference type="ChEBI" id="CHEBI:60240"/>
        <label>1</label>
    </ligand>
</feature>
<feature type="binding site" evidence="6">
    <location>
        <position position="64"/>
    </location>
    <ligand>
        <name>a divalent metal cation</name>
        <dbReference type="ChEBI" id="CHEBI:60240"/>
        <label>2</label>
    </ligand>
</feature>
<keyword evidence="4 5" id="KW-0479">Metal-binding</keyword>
<dbReference type="NCBIfam" id="TIGR00486">
    <property type="entry name" value="YbgI_SA1388"/>
    <property type="match status" value="1"/>
</dbReference>
<comment type="subunit">
    <text evidence="2">Homohexamer.</text>
</comment>
<organism evidence="7 8">
    <name type="scientific">Fluviicola chungangensis</name>
    <dbReference type="NCBI Taxonomy" id="2597671"/>
    <lineage>
        <taxon>Bacteria</taxon>
        <taxon>Pseudomonadati</taxon>
        <taxon>Bacteroidota</taxon>
        <taxon>Flavobacteriia</taxon>
        <taxon>Flavobacteriales</taxon>
        <taxon>Crocinitomicaceae</taxon>
        <taxon>Fluviicola</taxon>
    </lineage>
</organism>
<dbReference type="GO" id="GO:0046872">
    <property type="term" value="F:metal ion binding"/>
    <property type="evidence" value="ECO:0007669"/>
    <property type="project" value="UniProtKB-UniRule"/>
</dbReference>
<dbReference type="OrthoDB" id="9792792at2"/>
<sequence length="364" mass="40179">MQVKELVSYLNQIAPFSYQEPYDNSGLLVGDPTAGIKGVLVALDCIETIIDEAILHGANVIVTHHPIIFKGLKRITGANYVERTVLKAIRHDINLIAIHTNLDNVHFGVNHIISEKLGLKHVRILSPKAAINHKLAVFVPHTHSDLVREAMAKAGAGMIGSYDSCSFSLEGEGRFRPGIDANPFLGKAGELEVVREVKVEVIVSQHALNAVLDAMKAAHPYEEIAYDLIGLSNTNEYIGSGMIGTLEKEMEVMDFLNTVKRTFHCGAVRYTNPTKSLVKTIAVCGGSGSFLLKDAIRAKADVFITGDFKYHEFFDAEDHLMIADIGHFESEQYTSEWLVAQMKKKFTNFAVRLTSVNTNPINYL</sequence>
<comment type="caution">
    <text evidence="7">The sequence shown here is derived from an EMBL/GenBank/DDBJ whole genome shotgun (WGS) entry which is preliminary data.</text>
</comment>
<reference evidence="7 8" key="1">
    <citation type="submission" date="2019-07" db="EMBL/GenBank/DDBJ databases">
        <authorList>
            <person name="Huq M.A."/>
        </authorList>
    </citation>
    <scope>NUCLEOTIDE SEQUENCE [LARGE SCALE GENOMIC DNA]</scope>
    <source>
        <strain evidence="7 8">MAH-3</strain>
    </source>
</reference>
<evidence type="ECO:0000256" key="6">
    <source>
        <dbReference type="PIRSR" id="PIRSR602678-1"/>
    </source>
</evidence>
<accession>A0A556MR16</accession>
<feature type="binding site" evidence="6">
    <location>
        <position position="331"/>
    </location>
    <ligand>
        <name>a divalent metal cation</name>
        <dbReference type="ChEBI" id="CHEBI:60240"/>
        <label>1</label>
    </ligand>
</feature>
<dbReference type="PANTHER" id="PTHR13799:SF14">
    <property type="entry name" value="GTP CYCLOHYDROLASE 1 TYPE 2 HOMOLOG"/>
    <property type="match status" value="1"/>
</dbReference>
<dbReference type="AlphaFoldDB" id="A0A556MR16"/>
<dbReference type="InterPro" id="IPR017221">
    <property type="entry name" value="DUF34/NIF3_bac"/>
</dbReference>
<feature type="binding site" evidence="6">
    <location>
        <position position="327"/>
    </location>
    <ligand>
        <name>a divalent metal cation</name>
        <dbReference type="ChEBI" id="CHEBI:60240"/>
        <label>1</label>
    </ligand>
</feature>
<dbReference type="PIRSF" id="PIRSF037489">
    <property type="entry name" value="UCP037489_NIF3_YqfO"/>
    <property type="match status" value="1"/>
</dbReference>
<dbReference type="FunFam" id="3.30.70.120:FF:000006">
    <property type="entry name" value="GTP cyclohydrolase 1 type 2 homolog"/>
    <property type="match status" value="1"/>
</dbReference>
<comment type="similarity">
    <text evidence="1 5">Belongs to the GTP cyclohydrolase I type 2/NIF3 family.</text>
</comment>
<protein>
    <recommendedName>
        <fullName evidence="3 5">GTP cyclohydrolase 1 type 2 homolog</fullName>
    </recommendedName>
</protein>
<evidence type="ECO:0000256" key="3">
    <source>
        <dbReference type="ARBA" id="ARBA00022112"/>
    </source>
</evidence>
<dbReference type="EMBL" id="VLPL01000005">
    <property type="protein sequence ID" value="TSJ42357.1"/>
    <property type="molecule type" value="Genomic_DNA"/>
</dbReference>
<dbReference type="InterPro" id="IPR015867">
    <property type="entry name" value="N-reg_PII/ATP_PRibTrfase_C"/>
</dbReference>
<evidence type="ECO:0000313" key="8">
    <source>
        <dbReference type="Proteomes" id="UP000316008"/>
    </source>
</evidence>
<dbReference type="FunFam" id="3.40.1390.30:FF:000001">
    <property type="entry name" value="GTP cyclohydrolase 1 type 2"/>
    <property type="match status" value="1"/>
</dbReference>
<dbReference type="SUPFAM" id="SSF102705">
    <property type="entry name" value="NIF3 (NGG1p interacting factor 3)-like"/>
    <property type="match status" value="1"/>
</dbReference>
<feature type="binding site" evidence="6">
    <location>
        <position position="65"/>
    </location>
    <ligand>
        <name>a divalent metal cation</name>
        <dbReference type="ChEBI" id="CHEBI:60240"/>
        <label>1</label>
    </ligand>
</feature>
<evidence type="ECO:0000313" key="7">
    <source>
        <dbReference type="EMBL" id="TSJ42357.1"/>
    </source>
</evidence>
<dbReference type="InterPro" id="IPR002678">
    <property type="entry name" value="DUF34/NIF3"/>
</dbReference>
<gene>
    <name evidence="7" type="ORF">FO442_11355</name>
</gene>
<keyword evidence="8" id="KW-1185">Reference proteome</keyword>
<dbReference type="PANTHER" id="PTHR13799">
    <property type="entry name" value="NGG1 INTERACTING FACTOR 3"/>
    <property type="match status" value="1"/>
</dbReference>
<dbReference type="Pfam" id="PF01784">
    <property type="entry name" value="DUF34_NIF3"/>
    <property type="match status" value="1"/>
</dbReference>
<dbReference type="InterPro" id="IPR036069">
    <property type="entry name" value="DUF34/NIF3_sf"/>
</dbReference>
<evidence type="ECO:0000256" key="1">
    <source>
        <dbReference type="ARBA" id="ARBA00006964"/>
    </source>
</evidence>
<evidence type="ECO:0000256" key="5">
    <source>
        <dbReference type="PIRNR" id="PIRNR037489"/>
    </source>
</evidence>
<dbReference type="Gene3D" id="3.40.1390.30">
    <property type="entry name" value="NIF3 (NGG1p interacting factor 3)-like"/>
    <property type="match status" value="1"/>
</dbReference>